<dbReference type="Pfam" id="PF13377">
    <property type="entry name" value="Peripla_BP_3"/>
    <property type="match status" value="1"/>
</dbReference>
<keyword evidence="1" id="KW-0805">Transcription regulation</keyword>
<sequence length="373" mass="41351">MIKKKKRAVTIKDIAREAGVSISTVSFAFNGTAPVAQETKDRIFEVINRLNYRPNSAARGLVTRKTNNICLFTPHPTSDFFSFSGNGVFSDLMQGIGEVLDQKDYNLLISWDTVGHKAKTPKLIRLIREQAMDGVLICLPSQDSSIINELNEHNFPLVIIGGADKNTAVNTVDVDNHEISYRVTRHLLELGHKRIAFISPGQLEFLVCEDRLEGYKEAMSDAGLKLRDDYIYIGDETESSGYRAVETFLSLKEPPTAIVAGRDIQAVGVLEYTKEHNIAVPETLALVSFENSQHAEKHGITSITTNLYEIGKEGAKLLIKLLNRKKERAAQNMVIPSGLVVRTSSKPSVSEPPAPSDSTEEEVTRVRTRGRKT</sequence>
<evidence type="ECO:0000313" key="6">
    <source>
        <dbReference type="EMBL" id="MFC0396013.1"/>
    </source>
</evidence>
<dbReference type="Pfam" id="PF00356">
    <property type="entry name" value="LacI"/>
    <property type="match status" value="1"/>
</dbReference>
<dbReference type="SUPFAM" id="SSF47413">
    <property type="entry name" value="lambda repressor-like DNA-binding domains"/>
    <property type="match status" value="1"/>
</dbReference>
<dbReference type="Gene3D" id="3.40.50.2300">
    <property type="match status" value="2"/>
</dbReference>
<comment type="caution">
    <text evidence="6">The sequence shown here is derived from an EMBL/GenBank/DDBJ whole genome shotgun (WGS) entry which is preliminary data.</text>
</comment>
<dbReference type="EMBL" id="JBHLVF010000047">
    <property type="protein sequence ID" value="MFC0396013.1"/>
    <property type="molecule type" value="Genomic_DNA"/>
</dbReference>
<dbReference type="CDD" id="cd06294">
    <property type="entry name" value="PBP1_MalR-like"/>
    <property type="match status" value="1"/>
</dbReference>
<gene>
    <name evidence="6" type="ORF">ACFFJ8_32155</name>
</gene>
<proteinExistence type="predicted"/>
<dbReference type="GO" id="GO:0003677">
    <property type="term" value="F:DNA binding"/>
    <property type="evidence" value="ECO:0007669"/>
    <property type="project" value="UniProtKB-KW"/>
</dbReference>
<evidence type="ECO:0000256" key="4">
    <source>
        <dbReference type="SAM" id="MobiDB-lite"/>
    </source>
</evidence>
<dbReference type="RefSeq" id="WP_204817328.1">
    <property type="nucleotide sequence ID" value="NZ_JANHOF010000002.1"/>
</dbReference>
<dbReference type="PANTHER" id="PTHR30146">
    <property type="entry name" value="LACI-RELATED TRANSCRIPTIONAL REPRESSOR"/>
    <property type="match status" value="1"/>
</dbReference>
<feature type="region of interest" description="Disordered" evidence="4">
    <location>
        <begin position="340"/>
        <end position="373"/>
    </location>
</feature>
<protein>
    <submittedName>
        <fullName evidence="6">LacI family DNA-binding transcriptional regulator</fullName>
    </submittedName>
</protein>
<dbReference type="SMART" id="SM00354">
    <property type="entry name" value="HTH_LACI"/>
    <property type="match status" value="1"/>
</dbReference>
<evidence type="ECO:0000313" key="7">
    <source>
        <dbReference type="Proteomes" id="UP001589818"/>
    </source>
</evidence>
<dbReference type="SUPFAM" id="SSF53822">
    <property type="entry name" value="Periplasmic binding protein-like I"/>
    <property type="match status" value="1"/>
</dbReference>
<name>A0ABV6JN86_9BACL</name>
<feature type="domain" description="HTH lacI-type" evidence="5">
    <location>
        <begin position="9"/>
        <end position="63"/>
    </location>
</feature>
<dbReference type="PROSITE" id="PS50932">
    <property type="entry name" value="HTH_LACI_2"/>
    <property type="match status" value="1"/>
</dbReference>
<evidence type="ECO:0000256" key="3">
    <source>
        <dbReference type="ARBA" id="ARBA00023163"/>
    </source>
</evidence>
<accession>A0ABV6JN86</accession>
<dbReference type="PANTHER" id="PTHR30146:SF109">
    <property type="entry name" value="HTH-TYPE TRANSCRIPTIONAL REGULATOR GALS"/>
    <property type="match status" value="1"/>
</dbReference>
<dbReference type="Gene3D" id="1.10.260.40">
    <property type="entry name" value="lambda repressor-like DNA-binding domains"/>
    <property type="match status" value="1"/>
</dbReference>
<evidence type="ECO:0000256" key="2">
    <source>
        <dbReference type="ARBA" id="ARBA00023125"/>
    </source>
</evidence>
<dbReference type="Proteomes" id="UP001589818">
    <property type="component" value="Unassembled WGS sequence"/>
</dbReference>
<dbReference type="InterPro" id="IPR000843">
    <property type="entry name" value="HTH_LacI"/>
</dbReference>
<keyword evidence="3" id="KW-0804">Transcription</keyword>
<keyword evidence="7" id="KW-1185">Reference proteome</keyword>
<organism evidence="6 7">
    <name type="scientific">Paenibacillus mendelii</name>
    <dbReference type="NCBI Taxonomy" id="206163"/>
    <lineage>
        <taxon>Bacteria</taxon>
        <taxon>Bacillati</taxon>
        <taxon>Bacillota</taxon>
        <taxon>Bacilli</taxon>
        <taxon>Bacillales</taxon>
        <taxon>Paenibacillaceae</taxon>
        <taxon>Paenibacillus</taxon>
    </lineage>
</organism>
<dbReference type="InterPro" id="IPR010982">
    <property type="entry name" value="Lambda_DNA-bd_dom_sf"/>
</dbReference>
<evidence type="ECO:0000256" key="1">
    <source>
        <dbReference type="ARBA" id="ARBA00023015"/>
    </source>
</evidence>
<dbReference type="InterPro" id="IPR028082">
    <property type="entry name" value="Peripla_BP_I"/>
</dbReference>
<dbReference type="CDD" id="cd01392">
    <property type="entry name" value="HTH_LacI"/>
    <property type="match status" value="1"/>
</dbReference>
<keyword evidence="2 6" id="KW-0238">DNA-binding</keyword>
<reference evidence="6 7" key="1">
    <citation type="submission" date="2024-09" db="EMBL/GenBank/DDBJ databases">
        <authorList>
            <person name="Sun Q."/>
            <person name="Mori K."/>
        </authorList>
    </citation>
    <scope>NUCLEOTIDE SEQUENCE [LARGE SCALE GENOMIC DNA]</scope>
    <source>
        <strain evidence="6 7">CCM 4839</strain>
    </source>
</reference>
<evidence type="ECO:0000259" key="5">
    <source>
        <dbReference type="PROSITE" id="PS50932"/>
    </source>
</evidence>
<dbReference type="InterPro" id="IPR046335">
    <property type="entry name" value="LacI/GalR-like_sensor"/>
</dbReference>